<dbReference type="GO" id="GO:0031119">
    <property type="term" value="P:tRNA pseudouridine synthesis"/>
    <property type="evidence" value="ECO:0007669"/>
    <property type="project" value="TreeGrafter"/>
</dbReference>
<dbReference type="Gene3D" id="3.30.70.580">
    <property type="entry name" value="Pseudouridine synthase I, catalytic domain, N-terminal subdomain"/>
    <property type="match status" value="1"/>
</dbReference>
<evidence type="ECO:0000256" key="3">
    <source>
        <dbReference type="ARBA" id="ARBA00023235"/>
    </source>
</evidence>
<dbReference type="InterPro" id="IPR020097">
    <property type="entry name" value="PsdUridine_synth_TruA_a/b_dom"/>
</dbReference>
<comment type="similarity">
    <text evidence="1">Belongs to the tRNA pseudouridine synthase TruA family.</text>
</comment>
<dbReference type="EMBL" id="UINC01010459">
    <property type="protein sequence ID" value="SVA46513.1"/>
    <property type="molecule type" value="Genomic_DNA"/>
</dbReference>
<name>A0A381W3P4_9ZZZZ</name>
<reference evidence="5" key="1">
    <citation type="submission" date="2018-05" db="EMBL/GenBank/DDBJ databases">
        <authorList>
            <person name="Lanie J.A."/>
            <person name="Ng W.-L."/>
            <person name="Kazmierczak K.M."/>
            <person name="Andrzejewski T.M."/>
            <person name="Davidsen T.M."/>
            <person name="Wayne K.J."/>
            <person name="Tettelin H."/>
            <person name="Glass J.I."/>
            <person name="Rusch D."/>
            <person name="Podicherti R."/>
            <person name="Tsui H.-C.T."/>
            <person name="Winkler M.E."/>
        </authorList>
    </citation>
    <scope>NUCLEOTIDE SEQUENCE</scope>
</reference>
<sequence>MRVRARVAYHGADFHGFAENPGVRSIAGDLNKAISLVVGEPISVTCAGRTDKGVHAIGQVVSFDVPDGTSLERLASSVNSQSSPSVLFTDLQFVDQEFDARFSAISRTYSYRILNSPDLDPFLVDRVWHIPSQLDLSSMQKASSHLIGEHDFSSFCKKPKLKSGETVSLVRNVNYATWSSPNENDLFFEISASSFCHQMVRSIVGTLVSVGLGKISHDYLPKLISLADRQAAGEIAPPQGLILLSVGY</sequence>
<dbReference type="HAMAP" id="MF_00171">
    <property type="entry name" value="TruA"/>
    <property type="match status" value="1"/>
</dbReference>
<dbReference type="Pfam" id="PF01416">
    <property type="entry name" value="PseudoU_synth_1"/>
    <property type="match status" value="1"/>
</dbReference>
<dbReference type="Gene3D" id="3.30.70.660">
    <property type="entry name" value="Pseudouridine synthase I, catalytic domain, C-terminal subdomain"/>
    <property type="match status" value="1"/>
</dbReference>
<evidence type="ECO:0000256" key="1">
    <source>
        <dbReference type="ARBA" id="ARBA00009375"/>
    </source>
</evidence>
<dbReference type="AlphaFoldDB" id="A0A381W3P4"/>
<dbReference type="PANTHER" id="PTHR11142:SF0">
    <property type="entry name" value="TRNA PSEUDOURIDINE SYNTHASE-LIKE 1"/>
    <property type="match status" value="1"/>
</dbReference>
<dbReference type="GO" id="GO:0003723">
    <property type="term" value="F:RNA binding"/>
    <property type="evidence" value="ECO:0007669"/>
    <property type="project" value="InterPro"/>
</dbReference>
<dbReference type="InterPro" id="IPR001406">
    <property type="entry name" value="PsdUridine_synth_TruA"/>
</dbReference>
<keyword evidence="3" id="KW-0413">Isomerase</keyword>
<dbReference type="PANTHER" id="PTHR11142">
    <property type="entry name" value="PSEUDOURIDYLATE SYNTHASE"/>
    <property type="match status" value="1"/>
</dbReference>
<evidence type="ECO:0000313" key="5">
    <source>
        <dbReference type="EMBL" id="SVA46513.1"/>
    </source>
</evidence>
<dbReference type="PIRSF" id="PIRSF001430">
    <property type="entry name" value="tRNA_psdUrid_synth"/>
    <property type="match status" value="1"/>
</dbReference>
<evidence type="ECO:0000259" key="4">
    <source>
        <dbReference type="Pfam" id="PF01416"/>
    </source>
</evidence>
<dbReference type="CDD" id="cd02570">
    <property type="entry name" value="PseudoU_synth_EcTruA"/>
    <property type="match status" value="1"/>
</dbReference>
<dbReference type="GO" id="GO:0009982">
    <property type="term" value="F:pseudouridine synthase activity"/>
    <property type="evidence" value="ECO:0007669"/>
    <property type="project" value="InterPro"/>
</dbReference>
<proteinExistence type="inferred from homology"/>
<protein>
    <recommendedName>
        <fullName evidence="4">Pseudouridine synthase I TruA alpha/beta domain-containing protein</fullName>
    </recommendedName>
</protein>
<dbReference type="NCBIfam" id="TIGR00071">
    <property type="entry name" value="hisT_truA"/>
    <property type="match status" value="1"/>
</dbReference>
<dbReference type="InterPro" id="IPR020095">
    <property type="entry name" value="PsdUridine_synth_TruA_C"/>
</dbReference>
<keyword evidence="2" id="KW-0819">tRNA processing</keyword>
<gene>
    <name evidence="5" type="ORF">METZ01_LOCUS99367</name>
</gene>
<feature type="domain" description="Pseudouridine synthase I TruA alpha/beta" evidence="4">
    <location>
        <begin position="142"/>
        <end position="248"/>
    </location>
</feature>
<evidence type="ECO:0000256" key="2">
    <source>
        <dbReference type="ARBA" id="ARBA00022694"/>
    </source>
</evidence>
<accession>A0A381W3P4</accession>
<organism evidence="5">
    <name type="scientific">marine metagenome</name>
    <dbReference type="NCBI Taxonomy" id="408172"/>
    <lineage>
        <taxon>unclassified sequences</taxon>
        <taxon>metagenomes</taxon>
        <taxon>ecological metagenomes</taxon>
    </lineage>
</organism>
<dbReference type="InterPro" id="IPR020094">
    <property type="entry name" value="TruA/RsuA/RluB/E/F_N"/>
</dbReference>
<dbReference type="InterPro" id="IPR020103">
    <property type="entry name" value="PsdUridine_synth_cat_dom_sf"/>
</dbReference>
<dbReference type="SUPFAM" id="SSF55120">
    <property type="entry name" value="Pseudouridine synthase"/>
    <property type="match status" value="1"/>
</dbReference>